<evidence type="ECO:0008006" key="6">
    <source>
        <dbReference type="Google" id="ProtNLM"/>
    </source>
</evidence>
<dbReference type="InterPro" id="IPR025436">
    <property type="entry name" value="DUF4179"/>
</dbReference>
<organism evidence="4 5">
    <name type="scientific">Alkalibacillus filiformis</name>
    <dbReference type="NCBI Taxonomy" id="200990"/>
    <lineage>
        <taxon>Bacteria</taxon>
        <taxon>Bacillati</taxon>
        <taxon>Bacillota</taxon>
        <taxon>Bacilli</taxon>
        <taxon>Bacillales</taxon>
        <taxon>Bacillaceae</taxon>
        <taxon>Alkalibacillus</taxon>
    </lineage>
</organism>
<gene>
    <name evidence="4" type="ORF">J2R98_002719</name>
</gene>
<keyword evidence="1" id="KW-0472">Membrane</keyword>
<feature type="domain" description="DUF4179" evidence="2">
    <location>
        <begin position="39"/>
        <end position="134"/>
    </location>
</feature>
<dbReference type="InterPro" id="IPR040680">
    <property type="entry name" value="DUF5643"/>
</dbReference>
<dbReference type="Proteomes" id="UP001236723">
    <property type="component" value="Unassembled WGS sequence"/>
</dbReference>
<dbReference type="Pfam" id="PF13786">
    <property type="entry name" value="DUF4179"/>
    <property type="match status" value="1"/>
</dbReference>
<dbReference type="Gene3D" id="2.60.40.1640">
    <property type="entry name" value="Conserved domain protein"/>
    <property type="match status" value="1"/>
</dbReference>
<evidence type="ECO:0000313" key="5">
    <source>
        <dbReference type="Proteomes" id="UP001236723"/>
    </source>
</evidence>
<reference evidence="4 5" key="1">
    <citation type="submission" date="2023-07" db="EMBL/GenBank/DDBJ databases">
        <title>Genomic Encyclopedia of Type Strains, Phase IV (KMG-IV): sequencing the most valuable type-strain genomes for metagenomic binning, comparative biology and taxonomic classification.</title>
        <authorList>
            <person name="Goeker M."/>
        </authorList>
    </citation>
    <scope>NUCLEOTIDE SEQUENCE [LARGE SCALE GENOMIC DNA]</scope>
    <source>
        <strain evidence="4 5">DSM 15448</strain>
    </source>
</reference>
<keyword evidence="1" id="KW-1133">Transmembrane helix</keyword>
<feature type="transmembrane region" description="Helical" evidence="1">
    <location>
        <begin position="47"/>
        <end position="67"/>
    </location>
</feature>
<comment type="caution">
    <text evidence="4">The sequence shown here is derived from an EMBL/GenBank/DDBJ whole genome shotgun (WGS) entry which is preliminary data.</text>
</comment>
<name>A0ABU0DWL7_9BACI</name>
<evidence type="ECO:0000256" key="1">
    <source>
        <dbReference type="SAM" id="Phobius"/>
    </source>
</evidence>
<keyword evidence="5" id="KW-1185">Reference proteome</keyword>
<accession>A0ABU0DWL7</accession>
<sequence>MKMLYKQLSRLKIEDHEIEPMEVNELEKERIKNKAMKHKKKRWSKNVPAAAIVLSSVMTFIVAISFANPALATNLPLISNIYEIFVDEETYVFEEYDEHSTNLDLSKESDGVTVTLTDAVYDLESVTVAYTIESEKDLGDAPFLDGRFVIESMEEADETVYTPGRFMTEKINDNKYAGVYIHYLLEGEVSQEIDVNWVSSTISQLYEEENSVDGDWSFEFSLEATEKDTYEYTDLKSYSEGIEVELDQMTSTTVAANFYFTENISRDAFGKDEYVSIRYTVADNLGNEYNVLPNAGYGDNKYNITSRITTTSIHEVASTIFIIPEVSTYATTEDNDLELVKEPYELDQIEIPLVQ</sequence>
<dbReference type="RefSeq" id="WP_307069797.1">
    <property type="nucleotide sequence ID" value="NZ_JAUSUP010000015.1"/>
</dbReference>
<dbReference type="Gene3D" id="2.60.40.1630">
    <property type="entry name" value="bacillus anthracis domain"/>
    <property type="match status" value="1"/>
</dbReference>
<evidence type="ECO:0000259" key="3">
    <source>
        <dbReference type="Pfam" id="PF18705"/>
    </source>
</evidence>
<dbReference type="Pfam" id="PF18705">
    <property type="entry name" value="DUF5643"/>
    <property type="match status" value="1"/>
</dbReference>
<dbReference type="EMBL" id="JAUSUP010000015">
    <property type="protein sequence ID" value="MDQ0352868.1"/>
    <property type="molecule type" value="Genomic_DNA"/>
</dbReference>
<feature type="domain" description="DUF5643" evidence="3">
    <location>
        <begin position="240"/>
        <end position="346"/>
    </location>
</feature>
<keyword evidence="1" id="KW-0812">Transmembrane</keyword>
<proteinExistence type="predicted"/>
<evidence type="ECO:0000259" key="2">
    <source>
        <dbReference type="Pfam" id="PF13786"/>
    </source>
</evidence>
<evidence type="ECO:0000313" key="4">
    <source>
        <dbReference type="EMBL" id="MDQ0352868.1"/>
    </source>
</evidence>
<protein>
    <recommendedName>
        <fullName evidence="6">DUF4179 domain-containing protein</fullName>
    </recommendedName>
</protein>